<feature type="transmembrane region" description="Helical" evidence="1">
    <location>
        <begin position="9"/>
        <end position="26"/>
    </location>
</feature>
<reference evidence="3" key="1">
    <citation type="journal article" date="2019" name="Int. J. Syst. Evol. Microbiol.">
        <title>The Global Catalogue of Microorganisms (GCM) 10K type strain sequencing project: providing services to taxonomists for standard genome sequencing and annotation.</title>
        <authorList>
            <consortium name="The Broad Institute Genomics Platform"/>
            <consortium name="The Broad Institute Genome Sequencing Center for Infectious Disease"/>
            <person name="Wu L."/>
            <person name="Ma J."/>
        </authorList>
    </citation>
    <scope>NUCLEOTIDE SEQUENCE [LARGE SCALE GENOMIC DNA]</scope>
    <source>
        <strain evidence="3">KCTC 52127</strain>
    </source>
</reference>
<dbReference type="EMBL" id="JBHULH010000003">
    <property type="protein sequence ID" value="MFD2567282.1"/>
    <property type="molecule type" value="Genomic_DNA"/>
</dbReference>
<evidence type="ECO:0000313" key="3">
    <source>
        <dbReference type="Proteomes" id="UP001597508"/>
    </source>
</evidence>
<keyword evidence="1" id="KW-0472">Membrane</keyword>
<name>A0ABW5LR85_9FLAO</name>
<comment type="caution">
    <text evidence="2">The sequence shown here is derived from an EMBL/GenBank/DDBJ whole genome shotgun (WGS) entry which is preliminary data.</text>
</comment>
<dbReference type="Proteomes" id="UP001597508">
    <property type="component" value="Unassembled WGS sequence"/>
</dbReference>
<keyword evidence="1" id="KW-1133">Transmembrane helix</keyword>
<evidence type="ECO:0000313" key="2">
    <source>
        <dbReference type="EMBL" id="MFD2567282.1"/>
    </source>
</evidence>
<keyword evidence="3" id="KW-1185">Reference proteome</keyword>
<keyword evidence="1" id="KW-0812">Transmembrane</keyword>
<proteinExistence type="predicted"/>
<feature type="transmembrane region" description="Helical" evidence="1">
    <location>
        <begin position="83"/>
        <end position="100"/>
    </location>
</feature>
<feature type="transmembrane region" description="Helical" evidence="1">
    <location>
        <begin position="46"/>
        <end position="71"/>
    </location>
</feature>
<sequence length="156" mass="16260">MNNNKLSKVLTIVAVIIALIGAFFYIRILGAGDEAIETTADLQNSIISPFVTITVVVLGITILAAVISSISSLVKKPEQLKKTLLSIGALGVVLVISYFLHDSAEVVDASGKVLDGGAAGETSNVWSSTGIWFSIILGAVGLALFLVDMVKSLVKS</sequence>
<accession>A0ABW5LR85</accession>
<evidence type="ECO:0000256" key="1">
    <source>
        <dbReference type="SAM" id="Phobius"/>
    </source>
</evidence>
<dbReference type="RefSeq" id="WP_379665990.1">
    <property type="nucleotide sequence ID" value="NZ_JBHULH010000003.1"/>
</dbReference>
<gene>
    <name evidence="2" type="ORF">ACFSRZ_07855</name>
</gene>
<feature type="transmembrane region" description="Helical" evidence="1">
    <location>
        <begin position="131"/>
        <end position="150"/>
    </location>
</feature>
<organism evidence="2 3">
    <name type="scientific">Pseudotenacibaculum haliotis</name>
    <dbReference type="NCBI Taxonomy" id="1862138"/>
    <lineage>
        <taxon>Bacteria</taxon>
        <taxon>Pseudomonadati</taxon>
        <taxon>Bacteroidota</taxon>
        <taxon>Flavobacteriia</taxon>
        <taxon>Flavobacteriales</taxon>
        <taxon>Flavobacteriaceae</taxon>
        <taxon>Pseudotenacibaculum</taxon>
    </lineage>
</organism>
<protein>
    <submittedName>
        <fullName evidence="2">Uncharacterized protein</fullName>
    </submittedName>
</protein>